<evidence type="ECO:0000256" key="3">
    <source>
        <dbReference type="SAM" id="MobiDB-lite"/>
    </source>
</evidence>
<comment type="similarity">
    <text evidence="1">Belongs to the selenium-binding protein family.</text>
</comment>
<evidence type="ECO:0000313" key="5">
    <source>
        <dbReference type="EMBL" id="KLT39529.1"/>
    </source>
</evidence>
<dbReference type="InterPro" id="IPR008826">
    <property type="entry name" value="Se-bd"/>
</dbReference>
<dbReference type="STRING" id="879819.A0A0J1AW72"/>
<keyword evidence="2" id="KW-0711">Selenium</keyword>
<dbReference type="Pfam" id="PF05694">
    <property type="entry name" value="SBP56"/>
    <property type="match status" value="1"/>
</dbReference>
<dbReference type="Gene3D" id="2.130.10.10">
    <property type="entry name" value="YVTN repeat-like/Quinoprotein amine dehydrogenase"/>
    <property type="match status" value="1"/>
</dbReference>
<sequence>MKLQLAISLLAALGSVTAAPMDKRQLSVSLATASPSPFPAASVNATQVNAAPSSSPTTSAAVQPLRDEGDAAEAEPSGAATAEAAADPEAAASLASSLAVEAATATTNAAVAEPSTDLTPAWGARSRQYMYIWAGAVGRQVPDRIVTFDFDPWSSTYGQMVSQTLTDTTGNEPHHCGVSADKRRLLCGGLLSLLKAQNEIFVFDIETDPAHPKLIRSTKSKLSSVPDEFVAMADNTFLLSNMGSAAGGSPGRVAKVDAEGNVLGEYPENPPADFNPHGVQVRPDLNLMATCDYLDPASTLNAVPGGVVVRSSIRIWNLKEMKIVNTIYTPAGSGTMDCKMYNKDPRARGYMGGSGNGEVYQWDSAAGTTKKVFNMNDDVISWFFMKPFYTVTAQYMSMTSDDRFLFIPYVSAPGSWNAKPGYYSGILSYDVSDPNAVRKVHNERFPAYAGPHLCHIMGNRLIATDYFLDQDDFGKVHMDGDHVVRVFTISSTGILYPEPRFQVDMDETTPENSPPTSSPTSPETSPPHRTPSAKERPRLPISAPPDNFGGSSKAVDYIFDLDAPPRTHPLDVQGYLYLVGAKNPAYDGSNWDAGMAAGLSRLREARARGQGLFVEPPSDAALMAAPCFPFLHGLSHNKLDSAVETLHCAHFPKDYDGERPGLAWYAGCLVLGNVRVIWPNSFVRADHPLWLDAIVDLYGFDHPALVRVDLHDEARGLWPTDAALLLCRNHRAYYGRRNLVIGPVPEDYVDLEDEHLQGTNGLLVYANAADPQGTNDFLV</sequence>
<evidence type="ECO:0000313" key="6">
    <source>
        <dbReference type="Proteomes" id="UP000053611"/>
    </source>
</evidence>
<dbReference type="AlphaFoldDB" id="A0A0J1AW72"/>
<feature type="region of interest" description="Disordered" evidence="3">
    <location>
        <begin position="48"/>
        <end position="87"/>
    </location>
</feature>
<dbReference type="InterPro" id="IPR015943">
    <property type="entry name" value="WD40/YVTN_repeat-like_dom_sf"/>
</dbReference>
<name>A0A0J1AW72_9TREE</name>
<keyword evidence="6" id="KW-1185">Reference proteome</keyword>
<accession>A0A0J1AW72</accession>
<dbReference type="EMBL" id="KQ087256">
    <property type="protein sequence ID" value="KLT39529.1"/>
    <property type="molecule type" value="Genomic_DNA"/>
</dbReference>
<evidence type="ECO:0000256" key="4">
    <source>
        <dbReference type="SAM" id="SignalP"/>
    </source>
</evidence>
<gene>
    <name evidence="5" type="ORF">CC85DRAFT_330663</name>
</gene>
<keyword evidence="4" id="KW-0732">Signal</keyword>
<dbReference type="RefSeq" id="XP_018276020.1">
    <property type="nucleotide sequence ID" value="XM_018426960.1"/>
</dbReference>
<dbReference type="Proteomes" id="UP000053611">
    <property type="component" value="Unassembled WGS sequence"/>
</dbReference>
<feature type="compositionally biased region" description="Low complexity" evidence="3">
    <location>
        <begin position="74"/>
        <end position="87"/>
    </location>
</feature>
<feature type="chain" id="PRO_5005247775" evidence="4">
    <location>
        <begin position="19"/>
        <end position="779"/>
    </location>
</feature>
<proteinExistence type="inferred from homology"/>
<dbReference type="GO" id="GO:0008430">
    <property type="term" value="F:selenium binding"/>
    <property type="evidence" value="ECO:0007669"/>
    <property type="project" value="InterPro"/>
</dbReference>
<evidence type="ECO:0000256" key="2">
    <source>
        <dbReference type="ARBA" id="ARBA00023266"/>
    </source>
</evidence>
<dbReference type="GeneID" id="28987563"/>
<evidence type="ECO:0000256" key="1">
    <source>
        <dbReference type="ARBA" id="ARBA00005606"/>
    </source>
</evidence>
<dbReference type="OrthoDB" id="10033702at2759"/>
<dbReference type="SUPFAM" id="SSF63829">
    <property type="entry name" value="Calcium-dependent phosphotriesterase"/>
    <property type="match status" value="1"/>
</dbReference>
<feature type="region of interest" description="Disordered" evidence="3">
    <location>
        <begin position="504"/>
        <end position="548"/>
    </location>
</feature>
<feature type="compositionally biased region" description="Low complexity" evidence="3">
    <location>
        <begin position="50"/>
        <end position="61"/>
    </location>
</feature>
<organism evidence="5 6">
    <name type="scientific">Cutaneotrichosporon oleaginosum</name>
    <dbReference type="NCBI Taxonomy" id="879819"/>
    <lineage>
        <taxon>Eukaryota</taxon>
        <taxon>Fungi</taxon>
        <taxon>Dikarya</taxon>
        <taxon>Basidiomycota</taxon>
        <taxon>Agaricomycotina</taxon>
        <taxon>Tremellomycetes</taxon>
        <taxon>Trichosporonales</taxon>
        <taxon>Trichosporonaceae</taxon>
        <taxon>Cutaneotrichosporon</taxon>
    </lineage>
</organism>
<feature type="signal peptide" evidence="4">
    <location>
        <begin position="1"/>
        <end position="18"/>
    </location>
</feature>
<reference evidence="5 6" key="1">
    <citation type="submission" date="2015-03" db="EMBL/GenBank/DDBJ databases">
        <title>Genomics and transcriptomics of the oil-accumulating basidiomycete yeast T. oleaginosus allow insights into substrate utilization and the diverse evolutionary trajectories of mating systems in fungi.</title>
        <authorList>
            <consortium name="DOE Joint Genome Institute"/>
            <person name="Kourist R."/>
            <person name="Kracht O."/>
            <person name="Bracharz F."/>
            <person name="Lipzen A."/>
            <person name="Nolan M."/>
            <person name="Ohm R."/>
            <person name="Grigoriev I."/>
            <person name="Sun S."/>
            <person name="Heitman J."/>
            <person name="Bruck T."/>
            <person name="Nowrousian M."/>
        </authorList>
    </citation>
    <scope>NUCLEOTIDE SEQUENCE [LARGE SCALE GENOMIC DNA]</scope>
    <source>
        <strain evidence="5 6">IBC0246</strain>
    </source>
</reference>
<protein>
    <submittedName>
        <fullName evidence="5">Uncharacterized protein</fullName>
    </submittedName>
</protein>